<sequence>MKKLICILALTLSFNAFANDKDHHQGKTLHDQKCTSCHKDEVYSRKDRSVKTLSALQNQVNNCMKGAAKAEWTQSQTASVVEFLNDRYYKF</sequence>
<evidence type="ECO:0000313" key="1">
    <source>
        <dbReference type="EMBL" id="VAW71033.1"/>
    </source>
</evidence>
<protein>
    <recommendedName>
        <fullName evidence="2">Cytochrome c domain-containing protein</fullName>
    </recommendedName>
</protein>
<dbReference type="GO" id="GO:0009055">
    <property type="term" value="F:electron transfer activity"/>
    <property type="evidence" value="ECO:0007669"/>
    <property type="project" value="InterPro"/>
</dbReference>
<evidence type="ECO:0008006" key="2">
    <source>
        <dbReference type="Google" id="ProtNLM"/>
    </source>
</evidence>
<dbReference type="SUPFAM" id="SSF46626">
    <property type="entry name" value="Cytochrome c"/>
    <property type="match status" value="1"/>
</dbReference>
<dbReference type="InterPro" id="IPR036909">
    <property type="entry name" value="Cyt_c-like_dom_sf"/>
</dbReference>
<gene>
    <name evidence="1" type="ORF">MNBD_GAMMA09-113</name>
</gene>
<proteinExistence type="predicted"/>
<dbReference type="GO" id="GO:0020037">
    <property type="term" value="F:heme binding"/>
    <property type="evidence" value="ECO:0007669"/>
    <property type="project" value="InterPro"/>
</dbReference>
<reference evidence="1" key="1">
    <citation type="submission" date="2018-06" db="EMBL/GenBank/DDBJ databases">
        <authorList>
            <person name="Zhirakovskaya E."/>
        </authorList>
    </citation>
    <scope>NUCLEOTIDE SEQUENCE</scope>
</reference>
<accession>A0A3B0Y3P7</accession>
<dbReference type="Gene3D" id="1.10.760.10">
    <property type="entry name" value="Cytochrome c-like domain"/>
    <property type="match status" value="1"/>
</dbReference>
<organism evidence="1">
    <name type="scientific">hydrothermal vent metagenome</name>
    <dbReference type="NCBI Taxonomy" id="652676"/>
    <lineage>
        <taxon>unclassified sequences</taxon>
        <taxon>metagenomes</taxon>
        <taxon>ecological metagenomes</taxon>
    </lineage>
</organism>
<name>A0A3B0Y3P7_9ZZZZ</name>
<dbReference type="EMBL" id="UOFI01000214">
    <property type="protein sequence ID" value="VAW71033.1"/>
    <property type="molecule type" value="Genomic_DNA"/>
</dbReference>
<dbReference type="AlphaFoldDB" id="A0A3B0Y3P7"/>